<dbReference type="AlphaFoldDB" id="A0AAD1H032"/>
<dbReference type="Proteomes" id="UP000464624">
    <property type="component" value="Chromosome"/>
</dbReference>
<accession>A0AAD1H032</accession>
<evidence type="ECO:0000313" key="2">
    <source>
        <dbReference type="Proteomes" id="UP000464624"/>
    </source>
</evidence>
<name>A0AAD1H032_MYCXE</name>
<dbReference type="Gene3D" id="3.10.450.50">
    <property type="match status" value="1"/>
</dbReference>
<dbReference type="KEGG" id="mxe:MYXE_24080"/>
<protein>
    <submittedName>
        <fullName evidence="1">Uncharacterized protein</fullName>
    </submittedName>
</protein>
<reference evidence="1 2" key="1">
    <citation type="submission" date="2019-12" db="EMBL/GenBank/DDBJ databases">
        <title>Complete genome sequence of Mycolicibacterium xenopi str. JCM15661T.</title>
        <authorList>
            <person name="Yoshida M."/>
            <person name="Fukano H."/>
            <person name="Asakura T."/>
            <person name="Hoshino Y."/>
        </authorList>
    </citation>
    <scope>NUCLEOTIDE SEQUENCE [LARGE SCALE GENOMIC DNA]</scope>
    <source>
        <strain evidence="1 2">JCM 15661T</strain>
    </source>
</reference>
<organism evidence="1 2">
    <name type="scientific">Mycobacterium xenopi</name>
    <dbReference type="NCBI Taxonomy" id="1789"/>
    <lineage>
        <taxon>Bacteria</taxon>
        <taxon>Bacillati</taxon>
        <taxon>Actinomycetota</taxon>
        <taxon>Actinomycetes</taxon>
        <taxon>Mycobacteriales</taxon>
        <taxon>Mycobacteriaceae</taxon>
        <taxon>Mycobacterium</taxon>
    </lineage>
</organism>
<proteinExistence type="predicted"/>
<sequence>MICGKHQLCRYWTIGLDRLPDLHFDVEAVYVGVATIVVNYRNQQGRLVNEVLIFDGDLISEGHGTYLHPES</sequence>
<dbReference type="EMBL" id="AP022314">
    <property type="protein sequence ID" value="BBU22618.1"/>
    <property type="molecule type" value="Genomic_DNA"/>
</dbReference>
<gene>
    <name evidence="1" type="ORF">MYXE_24080</name>
</gene>
<evidence type="ECO:0000313" key="1">
    <source>
        <dbReference type="EMBL" id="BBU22618.1"/>
    </source>
</evidence>